<accession>A0A1U7EU06</accession>
<dbReference type="GO" id="GO:0005886">
    <property type="term" value="C:plasma membrane"/>
    <property type="evidence" value="ECO:0007669"/>
    <property type="project" value="UniProtKB-SubCell"/>
</dbReference>
<dbReference type="NCBIfam" id="TIGR03753">
    <property type="entry name" value="blh_monoox"/>
    <property type="match status" value="1"/>
</dbReference>
<feature type="transmembrane region" description="Helical" evidence="1">
    <location>
        <begin position="285"/>
        <end position="306"/>
    </location>
</feature>
<keyword evidence="1" id="KW-0408">Iron</keyword>
<reference evidence="2 3" key="1">
    <citation type="journal article" date="2005" name="Genome Res.">
        <title>Living with two extremes: conclusions from the genome sequence of Natronomonas pharaonis.</title>
        <authorList>
            <person name="Falb M."/>
            <person name="Pfeiffer F."/>
            <person name="Palm P."/>
            <person name="Rodewald K."/>
            <person name="Hickmann V."/>
            <person name="Tittor J."/>
            <person name="Oesterhelt D."/>
        </authorList>
    </citation>
    <scope>NUCLEOTIDE SEQUENCE [LARGE SCALE GENOMIC DNA]</scope>
    <source>
        <strain evidence="3">ATCC 35678 / DSM 2160 / CIP 103997 / JCM 8858 / NBRC 14720 / NCIMB 2260 / Gabara</strain>
    </source>
</reference>
<comment type="cofactor">
    <cofactor evidence="1">
        <name>Fe(2+)</name>
        <dbReference type="ChEBI" id="CHEBI:29033"/>
    </cofactor>
</comment>
<keyword evidence="1 2" id="KW-0560">Oxidoreductase</keyword>
<feature type="transmembrane region" description="Helical" evidence="1">
    <location>
        <begin position="318"/>
        <end position="339"/>
    </location>
</feature>
<comment type="catalytic activity">
    <reaction evidence="1">
        <text>all-trans-beta-carotene + O2 = 2 all-trans-retinal</text>
        <dbReference type="Rhea" id="RHEA:32887"/>
        <dbReference type="ChEBI" id="CHEBI:15379"/>
        <dbReference type="ChEBI" id="CHEBI:17579"/>
        <dbReference type="ChEBI" id="CHEBI:17898"/>
        <dbReference type="EC" id="1.13.11.63"/>
    </reaction>
</comment>
<dbReference type="Proteomes" id="UP000002698">
    <property type="component" value="Chromosome"/>
</dbReference>
<name>A0A1U7EU06_NATPD</name>
<sequence length="350" mass="36723">MSNASLRPSGTASATLFRLAFLPGWAVIAATTGAFLVGASLPLTYQLIPLAASVVLLGLPHGAVDHLALPRTRNERVTVRWLAAIGVLYAVVGGLYAAVWFLAPVGAVAAFIFMTWVHWGQGEIYPLVALADADHLDGRLERGLTAAIRGALPMLVPFVAFPDQYELVVTTLVGLFDADAAATAAAAFTPTARLAVAVTVGGLVAVTLGIGAVAASETGWGPWLLDAGETGLLILFFAAVPPIFAIGLYFCFWHSLRHIVRLLAVDNRAAPALDGRRYGAALARFARDAAPLSAASLVLLGLLYLAVPGSVDSPLSLVGTYLVLIAVLTLPHVVVVAWMDHEQRLWRPGA</sequence>
<keyword evidence="1" id="KW-0472">Membrane</keyword>
<comment type="similarity">
    <text evidence="1">Belongs to the Brp/Blh beta-carotene diooxygenase family.</text>
</comment>
<feature type="transmembrane region" description="Helical" evidence="1">
    <location>
        <begin position="194"/>
        <end position="213"/>
    </location>
</feature>
<dbReference type="GO" id="GO:0005506">
    <property type="term" value="F:iron ion binding"/>
    <property type="evidence" value="ECO:0007669"/>
    <property type="project" value="UniProtKB-UniRule"/>
</dbReference>
<dbReference type="EC" id="1.13.11.63" evidence="1"/>
<feature type="binding site" evidence="1">
    <location>
        <position position="61"/>
    </location>
    <ligand>
        <name>Fe cation</name>
        <dbReference type="ChEBI" id="CHEBI:24875"/>
    </ligand>
</feature>
<dbReference type="GO" id="GO:0003834">
    <property type="term" value="F:beta-carotene 15,15'-dioxygenase activity"/>
    <property type="evidence" value="ECO:0007669"/>
    <property type="project" value="UniProtKB-EC"/>
</dbReference>
<feature type="transmembrane region" description="Helical" evidence="1">
    <location>
        <begin position="47"/>
        <end position="69"/>
    </location>
</feature>
<keyword evidence="1" id="KW-1003">Cell membrane</keyword>
<dbReference type="GO" id="GO:0016121">
    <property type="term" value="P:carotene catabolic process"/>
    <property type="evidence" value="ECO:0007669"/>
    <property type="project" value="UniProtKB-UniRule"/>
</dbReference>
<keyword evidence="3" id="KW-1185">Reference proteome</keyword>
<feature type="transmembrane region" description="Helical" evidence="1">
    <location>
        <begin position="20"/>
        <end position="41"/>
    </location>
</feature>
<feature type="binding site" evidence="1">
    <location>
        <position position="258"/>
    </location>
    <ligand>
        <name>Fe cation</name>
        <dbReference type="ChEBI" id="CHEBI:24875"/>
    </ligand>
</feature>
<comment type="subcellular location">
    <subcellularLocation>
        <location evidence="1">Cell membrane</location>
        <topology evidence="1">Multi-pass membrane protein</topology>
    </subcellularLocation>
</comment>
<dbReference type="EnsemblBacteria" id="CAI48416">
    <property type="protein sequence ID" value="CAI48416"/>
    <property type="gene ID" value="NP_0650A"/>
</dbReference>
<proteinExistence type="inferred from homology"/>
<feature type="binding site" evidence="1">
    <location>
        <position position="254"/>
    </location>
    <ligand>
        <name>Fe cation</name>
        <dbReference type="ChEBI" id="CHEBI:24875"/>
    </ligand>
</feature>
<protein>
    <recommendedName>
        <fullName evidence="1">Probable beta-carotene 15,15'-dioxygenase</fullName>
        <ecNumber evidence="1">1.13.11.63</ecNumber>
    </recommendedName>
</protein>
<feature type="transmembrane region" description="Helical" evidence="1">
    <location>
        <begin position="167"/>
        <end position="187"/>
    </location>
</feature>
<dbReference type="GO" id="GO:0010436">
    <property type="term" value="F:carotenoid dioxygenase activity"/>
    <property type="evidence" value="ECO:0007669"/>
    <property type="project" value="UniProtKB-UniRule"/>
</dbReference>
<comment type="function">
    <text evidence="1">Catalyzes the cleavage of beta-carotene at its central double bond (15,15') to yield two molecules of all-trans-retinal.</text>
</comment>
<evidence type="ECO:0000256" key="1">
    <source>
        <dbReference type="HAMAP-Rule" id="MF_02093"/>
    </source>
</evidence>
<dbReference type="HAMAP" id="MF_02093">
    <property type="entry name" value="Beta_carotene_diox"/>
    <property type="match status" value="1"/>
</dbReference>
<keyword evidence="1" id="KW-0479">Metal-binding</keyword>
<keyword evidence="1" id="KW-0812">Transmembrane</keyword>
<dbReference type="Pfam" id="PF15461">
    <property type="entry name" value="BCD"/>
    <property type="match status" value="1"/>
</dbReference>
<evidence type="ECO:0000313" key="3">
    <source>
        <dbReference type="Proteomes" id="UP000002698"/>
    </source>
</evidence>
<dbReference type="eggNOG" id="arCOG02947">
    <property type="taxonomic scope" value="Archaea"/>
</dbReference>
<evidence type="ECO:0000313" key="2">
    <source>
        <dbReference type="EMBL" id="CAI48416.1"/>
    </source>
</evidence>
<feature type="transmembrane region" description="Helical" evidence="1">
    <location>
        <begin position="81"/>
        <end position="102"/>
    </location>
</feature>
<dbReference type="InterPro" id="IPR022270">
    <property type="entry name" value="Blh_diox"/>
</dbReference>
<dbReference type="KEGG" id="nph:NP_0650A"/>
<dbReference type="RefSeq" id="WP_011322052.1">
    <property type="nucleotide sequence ID" value="NC_007426.1"/>
</dbReference>
<keyword evidence="1" id="KW-1133">Transmembrane helix</keyword>
<dbReference type="AlphaFoldDB" id="A0A1U7EU06"/>
<dbReference type="GeneID" id="3702558"/>
<dbReference type="HOGENOM" id="CLU_068196_0_0_2"/>
<dbReference type="EMBL" id="CR936257">
    <property type="protein sequence ID" value="CAI48416.1"/>
    <property type="molecule type" value="Genomic_DNA"/>
</dbReference>
<feature type="binding site" evidence="1">
    <location>
        <position position="118"/>
    </location>
    <ligand>
        <name>Fe cation</name>
        <dbReference type="ChEBI" id="CHEBI:24875"/>
    </ligand>
</feature>
<feature type="transmembrane region" description="Helical" evidence="1">
    <location>
        <begin position="233"/>
        <end position="252"/>
    </location>
</feature>
<organism evidence="2 3">
    <name type="scientific">Natronomonas pharaonis (strain ATCC 35678 / DSM 2160 / CIP 103997 / JCM 8858 / NBRC 14720 / NCIMB 2260 / Gabara)</name>
    <name type="common">Halobacterium pharaonis</name>
    <dbReference type="NCBI Taxonomy" id="348780"/>
    <lineage>
        <taxon>Archaea</taxon>
        <taxon>Methanobacteriati</taxon>
        <taxon>Methanobacteriota</taxon>
        <taxon>Stenosarchaea group</taxon>
        <taxon>Halobacteria</taxon>
        <taxon>Halobacteriales</taxon>
        <taxon>Natronomonadaceae</taxon>
        <taxon>Natronomonas</taxon>
    </lineage>
</organism>
<dbReference type="STRING" id="348780.NP_0650A"/>
<gene>
    <name evidence="2" type="primary">blh</name>
    <name evidence="2" type="ordered locus">NP_0650A</name>
</gene>
<keyword evidence="1" id="KW-0223">Dioxygenase</keyword>